<evidence type="ECO:0000259" key="3">
    <source>
        <dbReference type="PROSITE" id="PS50837"/>
    </source>
</evidence>
<dbReference type="GO" id="GO:0005524">
    <property type="term" value="F:ATP binding"/>
    <property type="evidence" value="ECO:0007669"/>
    <property type="project" value="UniProtKB-KW"/>
</dbReference>
<evidence type="ECO:0000313" key="5">
    <source>
        <dbReference type="Proteomes" id="UP000275408"/>
    </source>
</evidence>
<dbReference type="InterPro" id="IPR007111">
    <property type="entry name" value="NACHT_NTPase"/>
</dbReference>
<evidence type="ECO:0000256" key="1">
    <source>
        <dbReference type="ARBA" id="ARBA00022741"/>
    </source>
</evidence>
<dbReference type="Gene3D" id="3.80.10.10">
    <property type="entry name" value="Ribonuclease Inhibitor"/>
    <property type="match status" value="1"/>
</dbReference>
<gene>
    <name evidence="4" type="ORF">pdam_00013949</name>
</gene>
<dbReference type="SUPFAM" id="SSF52047">
    <property type="entry name" value="RNI-like"/>
    <property type="match status" value="1"/>
</dbReference>
<dbReference type="PANTHER" id="PTHR46312:SF2">
    <property type="entry name" value="NUCLEOTIDE-BINDING OLIGOMERIZATION DOMAIN-CONTAINING PROTEIN 2-LIKE"/>
    <property type="match status" value="1"/>
</dbReference>
<dbReference type="Pfam" id="PF05729">
    <property type="entry name" value="NACHT"/>
    <property type="match status" value="1"/>
</dbReference>
<dbReference type="SUPFAM" id="SSF52540">
    <property type="entry name" value="P-loop containing nucleoside triphosphate hydrolases"/>
    <property type="match status" value="1"/>
</dbReference>
<keyword evidence="1" id="KW-0547">Nucleotide-binding</keyword>
<keyword evidence="2" id="KW-0067">ATP-binding</keyword>
<reference evidence="4 5" key="1">
    <citation type="journal article" date="2018" name="Sci. Rep.">
        <title>Comparative analysis of the Pocillopora damicornis genome highlights role of immune system in coral evolution.</title>
        <authorList>
            <person name="Cunning R."/>
            <person name="Bay R.A."/>
            <person name="Gillette P."/>
            <person name="Baker A.C."/>
            <person name="Traylor-Knowles N."/>
        </authorList>
    </citation>
    <scope>NUCLEOTIDE SEQUENCE [LARGE SCALE GENOMIC DNA]</scope>
    <source>
        <strain evidence="4">RSMAS</strain>
        <tissue evidence="4">Whole animal</tissue>
    </source>
</reference>
<dbReference type="Gene3D" id="3.40.50.300">
    <property type="entry name" value="P-loop containing nucleotide triphosphate hydrolases"/>
    <property type="match status" value="1"/>
</dbReference>
<evidence type="ECO:0000256" key="2">
    <source>
        <dbReference type="ARBA" id="ARBA00022840"/>
    </source>
</evidence>
<dbReference type="EMBL" id="RCHS01002017">
    <property type="protein sequence ID" value="RMX49960.1"/>
    <property type="molecule type" value="Genomic_DNA"/>
</dbReference>
<dbReference type="OrthoDB" id="120976at2759"/>
<dbReference type="PROSITE" id="PS50837">
    <property type="entry name" value="NACHT"/>
    <property type="match status" value="1"/>
</dbReference>
<evidence type="ECO:0000313" key="4">
    <source>
        <dbReference type="EMBL" id="RMX49960.1"/>
    </source>
</evidence>
<name>A0A3M6U8F8_POCDA</name>
<accession>A0A3M6U8F8</accession>
<dbReference type="InterPro" id="IPR027417">
    <property type="entry name" value="P-loop_NTPase"/>
</dbReference>
<dbReference type="InterPro" id="IPR032675">
    <property type="entry name" value="LRR_dom_sf"/>
</dbReference>
<proteinExistence type="predicted"/>
<sequence length="1300" mass="148451">SCFQLSFSAKKMEMTTDEQKRWMVVGIAMIKVIAPVLRDVVNQGITAHYKYFDTSLHPCKLNALTYADFRSKPSLENLKFENINNNSQIPKKDKKKDKKKYNFNVLSELDLAKLYLPHYLATFSAFDESLDLCAILRLLGYNNPKPIFPSPDPMLLIHTAADAVRDNVRNKWAHPNLNDWTEAFFKDCFAKFEDLVKSVDIGAKEQKILDQLHHWQTKGCEVVMGHVVDQELLKLVQQTQAYFRKELEELQSTVASIGDKQQTLEATVENQGQRIDKVEAIQAENAEKMKENYNYLAEVIKNFIAASPPKKQFDLESFRTKLVNHYRRTAKVQTSVWSKKDKVCIDEVYTRLSMVKGECNAGCEVGCEGKHSVPATSWQLFNELKNGRETKRILVDGQAGIGKSTFVTKLSLDWIECIKETNPLKKFKLVLLIKLREVSHCKTLEEVIRSSDLLPEEEEDVIPDLLHYITENQEEVLFVFDGYDEYGVRKDSDVLKIFMGRKFRDCCVLVTTRSSQGDDLREFADVQAEVTGFSLEDIKRYLNKQLGEKEAEALLHHLEKQRLIDIAKIPLLCLFFSILWKNTEKKMREKLTTKNRTMVFLEIIQYVLDYGYGKGALDQPRTVEGSKDILADLGEVALEGLLSDDLIFEYGKVKQIKGCEGIINGFLQITEDTENIRPSKRVSFIHKTIQEFLAAWFVVHKLVPERNLGRLQEQARDSESCLRLENVFLFISGLSHDGGGAGARAGAELVLRHLTKVNREDRNLRFMQTVVLPGQREKTCYDLTYRQQRFHDLVFASFDEAQLKEGLLRHCLSSTDGVMLLSQRLVKNLLECKDDIIEMDQATVIFKMLKHDLSFSLEENLRKFFDGFDLVVKVTECSQALQLGDFYRNFLNCGVRCMCNFSAVLLSNKGSLSFYITDLRLACLLHELMFTGHTTDGHPFLEYIAKDVSFINQNHELQKGLRLEHLVPLEFPFKGPCEARSLLNPQNPSSDEHLLKHLQSLECVSTSISEILSTLGVIAGKSKYFNSVKLELAKGGEFCDFLEPVKKLKDCSLQLSSRSLDTCTSAGMKRLSNLLPNFNNLSVLHLNLKDCSEILVNELVDVITHPTVKILQLNKVDLVENTAIVLGGSVRRMSALQVLVIEGKMNELGLRGMQALFGGFSRVIPLRVLELSCFRVFKNGLSFLRNSFQFFPRMDELRLVNLELDERDVGNLLSGVNFPELHKLILSKNRLGHGITSIVSHIVRFPKVFQLVLEEVNCSEEDKKFVIENVRKVRPLFGIYPLSPDTIEFLFKQEERGDSY</sequence>
<protein>
    <recommendedName>
        <fullName evidence="3">NACHT domain-containing protein</fullName>
    </recommendedName>
</protein>
<feature type="non-terminal residue" evidence="4">
    <location>
        <position position="1"/>
    </location>
</feature>
<dbReference type="PANTHER" id="PTHR46312">
    <property type="entry name" value="NACHT DOMAIN-CONTAINING PROTEIN"/>
    <property type="match status" value="1"/>
</dbReference>
<comment type="caution">
    <text evidence="4">The sequence shown here is derived from an EMBL/GenBank/DDBJ whole genome shotgun (WGS) entry which is preliminary data.</text>
</comment>
<organism evidence="4 5">
    <name type="scientific">Pocillopora damicornis</name>
    <name type="common">Cauliflower coral</name>
    <name type="synonym">Millepora damicornis</name>
    <dbReference type="NCBI Taxonomy" id="46731"/>
    <lineage>
        <taxon>Eukaryota</taxon>
        <taxon>Metazoa</taxon>
        <taxon>Cnidaria</taxon>
        <taxon>Anthozoa</taxon>
        <taxon>Hexacorallia</taxon>
        <taxon>Scleractinia</taxon>
        <taxon>Astrocoeniina</taxon>
        <taxon>Pocilloporidae</taxon>
        <taxon>Pocillopora</taxon>
    </lineage>
</organism>
<feature type="domain" description="NACHT" evidence="3">
    <location>
        <begin position="391"/>
        <end position="515"/>
    </location>
</feature>
<keyword evidence="5" id="KW-1185">Reference proteome</keyword>
<dbReference type="Proteomes" id="UP000275408">
    <property type="component" value="Unassembled WGS sequence"/>
</dbReference>